<protein>
    <recommendedName>
        <fullName evidence="3">DUF1963 domain-containing protein</fullName>
    </recommendedName>
</protein>
<dbReference type="EMBL" id="SCLC01000142">
    <property type="protein sequence ID" value="MBF4436455.1"/>
    <property type="molecule type" value="Genomic_DNA"/>
</dbReference>
<reference evidence="1" key="1">
    <citation type="journal article" date="2021" name="PeerJ">
        <title>Analysis of 44 Vibrio anguillarum genomes reveals high genetic diversity.</title>
        <authorList>
            <person name="Hansen M.J."/>
            <person name="Dalsgaard I."/>
        </authorList>
    </citation>
    <scope>NUCLEOTIDE SEQUENCE</scope>
    <source>
        <strain evidence="1">850617-1/1</strain>
    </source>
</reference>
<evidence type="ECO:0008006" key="3">
    <source>
        <dbReference type="Google" id="ProtNLM"/>
    </source>
</evidence>
<dbReference type="AlphaFoldDB" id="A0AAW4BFL5"/>
<dbReference type="Proteomes" id="UP000786185">
    <property type="component" value="Unassembled WGS sequence"/>
</dbReference>
<gene>
    <name evidence="1" type="ORF">ERJ77_18535</name>
</gene>
<comment type="caution">
    <text evidence="1">The sequence shown here is derived from an EMBL/GenBank/DDBJ whole genome shotgun (WGS) entry which is preliminary data.</text>
</comment>
<accession>A0AAW4BFL5</accession>
<sequence>MLTGVYYKSFESFLTLTESNRPTSINSPLVALYMLVIDLAINPTDGFPFDILSFDTFIESVDPGVRFYLICMSIKEKFPETKSAIQHYTSSEYFSVSEKLSQSILCYSPLEASSLITKWSKEEESLVNLMLEEQDFQFSDENLPIRLMFSRFIRFQQDKLSNPAFFCWPGFYCAGKVDSESARLFKEHQALFTDKRDGDIYPSILVGKKEENILETFNKFYSWVSVYDLTKQWISRDGEFSYDYFWLTSQYSMDDLETWSDHYFHQIFGTSTKGFSIL</sequence>
<evidence type="ECO:0000313" key="2">
    <source>
        <dbReference type="Proteomes" id="UP000786185"/>
    </source>
</evidence>
<proteinExistence type="predicted"/>
<name>A0AAW4BFL5_VIBAN</name>
<organism evidence="1 2">
    <name type="scientific">Vibrio anguillarum</name>
    <name type="common">Listonella anguillarum</name>
    <dbReference type="NCBI Taxonomy" id="55601"/>
    <lineage>
        <taxon>Bacteria</taxon>
        <taxon>Pseudomonadati</taxon>
        <taxon>Pseudomonadota</taxon>
        <taxon>Gammaproteobacteria</taxon>
        <taxon>Vibrionales</taxon>
        <taxon>Vibrionaceae</taxon>
        <taxon>Vibrio</taxon>
    </lineage>
</organism>
<evidence type="ECO:0000313" key="1">
    <source>
        <dbReference type="EMBL" id="MBF4436455.1"/>
    </source>
</evidence>